<dbReference type="SUPFAM" id="SSF53756">
    <property type="entry name" value="UDP-Glycosyltransferase/glycogen phosphorylase"/>
    <property type="match status" value="1"/>
</dbReference>
<organism evidence="4 5">
    <name type="scientific">Nocardioides fonticola</name>
    <dbReference type="NCBI Taxonomy" id="450363"/>
    <lineage>
        <taxon>Bacteria</taxon>
        <taxon>Bacillati</taxon>
        <taxon>Actinomycetota</taxon>
        <taxon>Actinomycetes</taxon>
        <taxon>Propionibacteriales</taxon>
        <taxon>Nocardioidaceae</taxon>
        <taxon>Nocardioides</taxon>
    </lineage>
</organism>
<dbReference type="Gene3D" id="3.40.50.2000">
    <property type="entry name" value="Glycogen Phosphorylase B"/>
    <property type="match status" value="2"/>
</dbReference>
<keyword evidence="1" id="KW-0328">Glycosyltransferase</keyword>
<accession>A0ABP7XEP5</accession>
<name>A0ABP7XEP5_9ACTN</name>
<evidence type="ECO:0000259" key="3">
    <source>
        <dbReference type="Pfam" id="PF13439"/>
    </source>
</evidence>
<keyword evidence="2" id="KW-0808">Transferase</keyword>
<evidence type="ECO:0000313" key="4">
    <source>
        <dbReference type="EMBL" id="GAA4113662.1"/>
    </source>
</evidence>
<dbReference type="InterPro" id="IPR028098">
    <property type="entry name" value="Glyco_trans_4-like_N"/>
</dbReference>
<dbReference type="Pfam" id="PF13692">
    <property type="entry name" value="Glyco_trans_1_4"/>
    <property type="match status" value="1"/>
</dbReference>
<sequence>MGLRILLATESFYPAVDGTTTTVKATTDELLARGHEVAIVAPAPGLTTYRRSRVTRISPLAPVAPQVRTAIDSFRPDLVLAVTPATGPRGVGRKALKHTRALGLPAVVLQTSPLPDLTWEYWRTRVAERADAVVVTASWLASRFSALGVSARTWRPGVDPLAFTPALRDDWLHDHWARARSASGPQVVVGYVGSLHKRHGVRSLAALAEVPGIRPVIIGDGPQRDWLAGRLPGAKFTGALETGDLTVAMASLDVLVHPGEQETCCHALREAGASGVPVVAPRSGGARDVVVPLETGLLHDPGDDAALARAVAAVAADSRRGLLGARGREIALGRDWASAVDELEAHLLEVAGRVTGPAVREAATERAEDTIRTPSAE</sequence>
<dbReference type="EMBL" id="BAAAZH010000010">
    <property type="protein sequence ID" value="GAA4113662.1"/>
    <property type="molecule type" value="Genomic_DNA"/>
</dbReference>
<reference evidence="5" key="1">
    <citation type="journal article" date="2019" name="Int. J. Syst. Evol. Microbiol.">
        <title>The Global Catalogue of Microorganisms (GCM) 10K type strain sequencing project: providing services to taxonomists for standard genome sequencing and annotation.</title>
        <authorList>
            <consortium name="The Broad Institute Genomics Platform"/>
            <consortium name="The Broad Institute Genome Sequencing Center for Infectious Disease"/>
            <person name="Wu L."/>
            <person name="Ma J."/>
        </authorList>
    </citation>
    <scope>NUCLEOTIDE SEQUENCE [LARGE SCALE GENOMIC DNA]</scope>
    <source>
        <strain evidence="5">JCM 16703</strain>
    </source>
</reference>
<dbReference type="InterPro" id="IPR050194">
    <property type="entry name" value="Glycosyltransferase_grp1"/>
</dbReference>
<evidence type="ECO:0000313" key="5">
    <source>
        <dbReference type="Proteomes" id="UP001501495"/>
    </source>
</evidence>
<dbReference type="PANTHER" id="PTHR45947">
    <property type="entry name" value="SULFOQUINOVOSYL TRANSFERASE SQD2"/>
    <property type="match status" value="1"/>
</dbReference>
<evidence type="ECO:0000256" key="1">
    <source>
        <dbReference type="ARBA" id="ARBA00022676"/>
    </source>
</evidence>
<dbReference type="PANTHER" id="PTHR45947:SF3">
    <property type="entry name" value="SULFOQUINOVOSYL TRANSFERASE SQD2"/>
    <property type="match status" value="1"/>
</dbReference>
<evidence type="ECO:0000256" key="2">
    <source>
        <dbReference type="ARBA" id="ARBA00022679"/>
    </source>
</evidence>
<gene>
    <name evidence="4" type="ORF">GCM10022215_10970</name>
</gene>
<dbReference type="RefSeq" id="WP_344732253.1">
    <property type="nucleotide sequence ID" value="NZ_BAAAZH010000010.1"/>
</dbReference>
<dbReference type="Pfam" id="PF13439">
    <property type="entry name" value="Glyco_transf_4"/>
    <property type="match status" value="1"/>
</dbReference>
<proteinExistence type="predicted"/>
<keyword evidence="5" id="KW-1185">Reference proteome</keyword>
<feature type="domain" description="Glycosyltransferase subfamily 4-like N-terminal" evidence="3">
    <location>
        <begin position="16"/>
        <end position="160"/>
    </location>
</feature>
<protein>
    <submittedName>
        <fullName evidence="4">Glycosyltransferase family 1 protein</fullName>
    </submittedName>
</protein>
<comment type="caution">
    <text evidence="4">The sequence shown here is derived from an EMBL/GenBank/DDBJ whole genome shotgun (WGS) entry which is preliminary data.</text>
</comment>
<dbReference type="Proteomes" id="UP001501495">
    <property type="component" value="Unassembled WGS sequence"/>
</dbReference>